<gene>
    <name evidence="1" type="ORF">EV195_101820</name>
</gene>
<evidence type="ECO:0008006" key="3">
    <source>
        <dbReference type="Google" id="ProtNLM"/>
    </source>
</evidence>
<protein>
    <recommendedName>
        <fullName evidence="3">Thioredoxin-like protein</fullName>
    </recommendedName>
</protein>
<reference evidence="1 2" key="1">
    <citation type="submission" date="2019-03" db="EMBL/GenBank/DDBJ databases">
        <title>Genomic Encyclopedia of Type Strains, Phase IV (KMG-IV): sequencing the most valuable type-strain genomes for metagenomic binning, comparative biology and taxonomic classification.</title>
        <authorList>
            <person name="Goeker M."/>
        </authorList>
    </citation>
    <scope>NUCLEOTIDE SEQUENCE [LARGE SCALE GENOMIC DNA]</scope>
    <source>
        <strain evidence="1 2">DSM 14836</strain>
    </source>
</reference>
<dbReference type="EMBL" id="SLXM01000001">
    <property type="protein sequence ID" value="TCP28640.1"/>
    <property type="molecule type" value="Genomic_DNA"/>
</dbReference>
<dbReference type="SUPFAM" id="SSF52833">
    <property type="entry name" value="Thioredoxin-like"/>
    <property type="match status" value="1"/>
</dbReference>
<proteinExistence type="predicted"/>
<comment type="caution">
    <text evidence="1">The sequence shown here is derived from an EMBL/GenBank/DDBJ whole genome shotgun (WGS) entry which is preliminary data.</text>
</comment>
<sequence length="157" mass="18129">MKYIVIIISSIIVLSSCASLQKKQFSNDALNEKLLTLERDSITLKQILENNKGSQLFIQVFASYCPVSQDSFDDVVTFQQENPEKKYIFLSVDHSYYDWKRGLEYVKPKGQLYYIPEKGDGALGKFLKLKSIPRFLKINEQGQIEVYKTSKVSEKLK</sequence>
<dbReference type="Gene3D" id="3.40.30.10">
    <property type="entry name" value="Glutaredoxin"/>
    <property type="match status" value="1"/>
</dbReference>
<dbReference type="OrthoDB" id="1191230at2"/>
<dbReference type="Proteomes" id="UP000294564">
    <property type="component" value="Unassembled WGS sequence"/>
</dbReference>
<accession>A0A4R2P1U8</accession>
<evidence type="ECO:0000313" key="2">
    <source>
        <dbReference type="Proteomes" id="UP000294564"/>
    </source>
</evidence>
<evidence type="ECO:0000313" key="1">
    <source>
        <dbReference type="EMBL" id="TCP28640.1"/>
    </source>
</evidence>
<dbReference type="InterPro" id="IPR036249">
    <property type="entry name" value="Thioredoxin-like_sf"/>
</dbReference>
<dbReference type="RefSeq" id="WP_132793179.1">
    <property type="nucleotide sequence ID" value="NZ_SLXM01000001.1"/>
</dbReference>
<keyword evidence="2" id="KW-1185">Reference proteome</keyword>
<name>A0A4R2P1U8_9FLAO</name>
<dbReference type="PROSITE" id="PS51257">
    <property type="entry name" value="PROKAR_LIPOPROTEIN"/>
    <property type="match status" value="1"/>
</dbReference>
<dbReference type="AlphaFoldDB" id="A0A4R2P1U8"/>
<organism evidence="1 2">
    <name type="scientific">Tenacibaculum skagerrakense</name>
    <dbReference type="NCBI Taxonomy" id="186571"/>
    <lineage>
        <taxon>Bacteria</taxon>
        <taxon>Pseudomonadati</taxon>
        <taxon>Bacteroidota</taxon>
        <taxon>Flavobacteriia</taxon>
        <taxon>Flavobacteriales</taxon>
        <taxon>Flavobacteriaceae</taxon>
        <taxon>Tenacibaculum</taxon>
    </lineage>
</organism>